<dbReference type="PANTHER" id="PTHR30582">
    <property type="entry name" value="L,D-TRANSPEPTIDASE"/>
    <property type="match status" value="1"/>
</dbReference>
<evidence type="ECO:0000256" key="1">
    <source>
        <dbReference type="ARBA" id="ARBA00004752"/>
    </source>
</evidence>
<sequence>MVFSASEHIRRMRKPGVAGHPRALVALVAALLAVVVTACGGGGGTGPSPDVTTSAAPPAASIKINPADGAGGVAVTDKVVVTANAPLDEVTVARSASASQKTDAGELPGEFSADRKTWTSTGGLFADSQYQVTASTAAADEVTGTTDSQATFTTGVPDKPFKVSWEPVEGQVVGVGTPIVLTFSGPTSDRAAVQSRLSVTTNPPLEGSWSWLTDRVVRWRPKDYYPTGTKVHVEANLAGLEAGNGLVGVKDRVMDFTIGAQQVSYVDLATHQMQVYRDGQLLRTMPISGGKGGKRTFLTMDGPHNVLGKADLVIMDSATVGIPKGDPDYYYEEVPFAVQYTSGGQYVHSAPWSVPSQGRANVSHGCVNASPADAEWFYHFSQVGDVINVRNSGRPPETDQLGNDWAIPWETWVAGSALPQAPATADAGSVAAPASPGAATGLPGA</sequence>
<proteinExistence type="predicted"/>
<keyword evidence="11 13" id="KW-0961">Cell wall biogenesis/degradation</keyword>
<dbReference type="Pfam" id="PF17964">
    <property type="entry name" value="Big_10"/>
    <property type="match status" value="1"/>
</dbReference>
<keyword evidence="5 13" id="KW-0133">Cell shape</keyword>
<evidence type="ECO:0000256" key="10">
    <source>
        <dbReference type="ARBA" id="ARBA00023315"/>
    </source>
</evidence>
<evidence type="ECO:0000313" key="16">
    <source>
        <dbReference type="Proteomes" id="UP000604475"/>
    </source>
</evidence>
<dbReference type="InterPro" id="IPR038063">
    <property type="entry name" value="Transpep_catalytic_dom"/>
</dbReference>
<dbReference type="PANTHER" id="PTHR30582:SF2">
    <property type="entry name" value="L,D-TRANSPEPTIDASE YCIB-RELATED"/>
    <property type="match status" value="1"/>
</dbReference>
<evidence type="ECO:0000256" key="5">
    <source>
        <dbReference type="ARBA" id="ARBA00022960"/>
    </source>
</evidence>
<feature type="active site" description="Nucleophile" evidence="13">
    <location>
        <position position="366"/>
    </location>
</feature>
<dbReference type="Gene3D" id="2.40.440.10">
    <property type="entry name" value="L,D-transpeptidase catalytic domain-like"/>
    <property type="match status" value="1"/>
</dbReference>
<keyword evidence="9" id="KW-0449">Lipoprotein</keyword>
<keyword evidence="10" id="KW-0012">Acyltransferase</keyword>
<dbReference type="GO" id="GO:0016746">
    <property type="term" value="F:acyltransferase activity"/>
    <property type="evidence" value="ECO:0007669"/>
    <property type="project" value="UniProtKB-KW"/>
</dbReference>
<protein>
    <submittedName>
        <fullName evidence="15">L,D-transpeptidase family protein</fullName>
    </submittedName>
</protein>
<dbReference type="InterPro" id="IPR050979">
    <property type="entry name" value="LD-transpeptidase"/>
</dbReference>
<dbReference type="EMBL" id="JAEACQ010000244">
    <property type="protein sequence ID" value="MBL7630221.1"/>
    <property type="molecule type" value="Genomic_DNA"/>
</dbReference>
<evidence type="ECO:0000256" key="4">
    <source>
        <dbReference type="ARBA" id="ARBA00022729"/>
    </source>
</evidence>
<comment type="caution">
    <text evidence="15">The sequence shown here is derived from an EMBL/GenBank/DDBJ whole genome shotgun (WGS) entry which is preliminary data.</text>
</comment>
<evidence type="ECO:0000313" key="15">
    <source>
        <dbReference type="EMBL" id="MBL7630221.1"/>
    </source>
</evidence>
<dbReference type="CDD" id="cd16913">
    <property type="entry name" value="YkuD_like"/>
    <property type="match status" value="1"/>
</dbReference>
<gene>
    <name evidence="15" type="ORF">I7412_24270</name>
</gene>
<reference evidence="15" key="1">
    <citation type="submission" date="2020-12" db="EMBL/GenBank/DDBJ databases">
        <title>Genomic characterization of non-nitrogen-fixing Frankia strains.</title>
        <authorList>
            <person name="Carlos-Shanley C."/>
            <person name="Guerra T."/>
            <person name="Hahn D."/>
        </authorList>
    </citation>
    <scope>NUCLEOTIDE SEQUENCE</scope>
    <source>
        <strain evidence="15">CN6</strain>
    </source>
</reference>
<feature type="active site" description="Proton donor/acceptor" evidence="13">
    <location>
        <position position="348"/>
    </location>
</feature>
<evidence type="ECO:0000256" key="6">
    <source>
        <dbReference type="ARBA" id="ARBA00022984"/>
    </source>
</evidence>
<dbReference type="InterPro" id="IPR041280">
    <property type="entry name" value="Big_10"/>
</dbReference>
<accession>A0A937RQP6</accession>
<evidence type="ECO:0000256" key="12">
    <source>
        <dbReference type="ARBA" id="ARBA00060592"/>
    </source>
</evidence>
<comment type="pathway">
    <text evidence="1 13">Cell wall biogenesis; peptidoglycan biosynthesis.</text>
</comment>
<dbReference type="CDD" id="cd13432">
    <property type="entry name" value="LDT_IgD_like_2"/>
    <property type="match status" value="1"/>
</dbReference>
<evidence type="ECO:0000256" key="8">
    <source>
        <dbReference type="ARBA" id="ARBA00023139"/>
    </source>
</evidence>
<evidence type="ECO:0000256" key="13">
    <source>
        <dbReference type="PROSITE-ProRule" id="PRU01373"/>
    </source>
</evidence>
<name>A0A937RQP6_9ACTN</name>
<evidence type="ECO:0000256" key="9">
    <source>
        <dbReference type="ARBA" id="ARBA00023288"/>
    </source>
</evidence>
<dbReference type="GO" id="GO:0005576">
    <property type="term" value="C:extracellular region"/>
    <property type="evidence" value="ECO:0007669"/>
    <property type="project" value="TreeGrafter"/>
</dbReference>
<dbReference type="Gene3D" id="2.60.40.3710">
    <property type="match status" value="1"/>
</dbReference>
<comment type="pathway">
    <text evidence="12">Glycan biosynthesis.</text>
</comment>
<evidence type="ECO:0000256" key="3">
    <source>
        <dbReference type="ARBA" id="ARBA00022679"/>
    </source>
</evidence>
<keyword evidence="4" id="KW-0732">Signal</keyword>
<keyword evidence="3" id="KW-0808">Transferase</keyword>
<feature type="domain" description="L,D-TPase catalytic" evidence="14">
    <location>
        <begin position="262"/>
        <end position="390"/>
    </location>
</feature>
<evidence type="ECO:0000256" key="2">
    <source>
        <dbReference type="ARBA" id="ARBA00022475"/>
    </source>
</evidence>
<evidence type="ECO:0000256" key="7">
    <source>
        <dbReference type="ARBA" id="ARBA00023136"/>
    </source>
</evidence>
<evidence type="ECO:0000259" key="14">
    <source>
        <dbReference type="PROSITE" id="PS52029"/>
    </source>
</evidence>
<dbReference type="Proteomes" id="UP000604475">
    <property type="component" value="Unassembled WGS sequence"/>
</dbReference>
<evidence type="ECO:0000256" key="11">
    <source>
        <dbReference type="ARBA" id="ARBA00023316"/>
    </source>
</evidence>
<dbReference type="FunFam" id="2.40.440.10:FF:000005">
    <property type="entry name" value="L,D-transpeptidase 2"/>
    <property type="match status" value="1"/>
</dbReference>
<keyword evidence="8" id="KW-0564">Palmitate</keyword>
<dbReference type="GO" id="GO:0008360">
    <property type="term" value="P:regulation of cell shape"/>
    <property type="evidence" value="ECO:0007669"/>
    <property type="project" value="UniProtKB-UniRule"/>
</dbReference>
<dbReference type="InterPro" id="IPR005490">
    <property type="entry name" value="LD_TPept_cat_dom"/>
</dbReference>
<organism evidence="15 16">
    <name type="scientific">Frankia nepalensis</name>
    <dbReference type="NCBI Taxonomy" id="1836974"/>
    <lineage>
        <taxon>Bacteria</taxon>
        <taxon>Bacillati</taxon>
        <taxon>Actinomycetota</taxon>
        <taxon>Actinomycetes</taxon>
        <taxon>Frankiales</taxon>
        <taxon>Frankiaceae</taxon>
        <taxon>Frankia</taxon>
    </lineage>
</organism>
<dbReference type="Gene3D" id="2.60.40.3780">
    <property type="match status" value="1"/>
</dbReference>
<dbReference type="Pfam" id="PF03734">
    <property type="entry name" value="YkuD"/>
    <property type="match status" value="1"/>
</dbReference>
<dbReference type="GO" id="GO:0071972">
    <property type="term" value="F:peptidoglycan L,D-transpeptidase activity"/>
    <property type="evidence" value="ECO:0007669"/>
    <property type="project" value="TreeGrafter"/>
</dbReference>
<keyword evidence="2" id="KW-1003">Cell membrane</keyword>
<keyword evidence="16" id="KW-1185">Reference proteome</keyword>
<dbReference type="GO" id="GO:0071555">
    <property type="term" value="P:cell wall organization"/>
    <property type="evidence" value="ECO:0007669"/>
    <property type="project" value="UniProtKB-UniRule"/>
</dbReference>
<dbReference type="AlphaFoldDB" id="A0A937RQP6"/>
<dbReference type="GO" id="GO:0018104">
    <property type="term" value="P:peptidoglycan-protein cross-linking"/>
    <property type="evidence" value="ECO:0007669"/>
    <property type="project" value="TreeGrafter"/>
</dbReference>
<dbReference type="RefSeq" id="WP_203004524.1">
    <property type="nucleotide sequence ID" value="NZ_JADWYW010000843.1"/>
</dbReference>
<dbReference type="SUPFAM" id="SSF141523">
    <property type="entry name" value="L,D-transpeptidase catalytic domain-like"/>
    <property type="match status" value="1"/>
</dbReference>
<keyword evidence="6 13" id="KW-0573">Peptidoglycan synthesis</keyword>
<dbReference type="PROSITE" id="PS52029">
    <property type="entry name" value="LD_TPASE"/>
    <property type="match status" value="1"/>
</dbReference>
<keyword evidence="7" id="KW-0472">Membrane</keyword>